<reference evidence="1 2" key="1">
    <citation type="submission" date="2016-10" db="EMBL/GenBank/DDBJ databases">
        <authorList>
            <person name="de Groot N.N."/>
        </authorList>
    </citation>
    <scope>NUCLEOTIDE SEQUENCE [LARGE SCALE GENOMIC DNA]</scope>
    <source>
        <strain evidence="1 2">CGMCC 1.9157</strain>
    </source>
</reference>
<gene>
    <name evidence="1" type="ORF">SAMN04488056_104299</name>
</gene>
<dbReference type="Gene3D" id="1.25.40.10">
    <property type="entry name" value="Tetratricopeptide repeat domain"/>
    <property type="match status" value="1"/>
</dbReference>
<dbReference type="RefSeq" id="WP_090071872.1">
    <property type="nucleotide sequence ID" value="NZ_FOVR01000004.1"/>
</dbReference>
<sequence>MARMEFNASELHGSGKEATGEVFFQLGLSHSIGDNGEPDLIAAHKWFNLAAMKGVVEAAIRRQELAEEMSSLDVARAQREAREWIRLH</sequence>
<evidence type="ECO:0008006" key="3">
    <source>
        <dbReference type="Google" id="ProtNLM"/>
    </source>
</evidence>
<dbReference type="EMBL" id="FOVR01000004">
    <property type="protein sequence ID" value="SFO29591.1"/>
    <property type="molecule type" value="Genomic_DNA"/>
</dbReference>
<keyword evidence="2" id="KW-1185">Reference proteome</keyword>
<protein>
    <recommendedName>
        <fullName evidence="3">Sel1 repeat-containing protein</fullName>
    </recommendedName>
</protein>
<organism evidence="1 2">
    <name type="scientific">Cohaesibacter marisflavi</name>
    <dbReference type="NCBI Taxonomy" id="655353"/>
    <lineage>
        <taxon>Bacteria</taxon>
        <taxon>Pseudomonadati</taxon>
        <taxon>Pseudomonadota</taxon>
        <taxon>Alphaproteobacteria</taxon>
        <taxon>Hyphomicrobiales</taxon>
        <taxon>Cohaesibacteraceae</taxon>
    </lineage>
</organism>
<dbReference type="STRING" id="655353.SAMN04488056_104299"/>
<name>A0A1I5G1Z0_9HYPH</name>
<evidence type="ECO:0000313" key="2">
    <source>
        <dbReference type="Proteomes" id="UP000199236"/>
    </source>
</evidence>
<proteinExistence type="predicted"/>
<evidence type="ECO:0000313" key="1">
    <source>
        <dbReference type="EMBL" id="SFO29591.1"/>
    </source>
</evidence>
<dbReference type="Proteomes" id="UP000199236">
    <property type="component" value="Unassembled WGS sequence"/>
</dbReference>
<dbReference type="InterPro" id="IPR011990">
    <property type="entry name" value="TPR-like_helical_dom_sf"/>
</dbReference>
<dbReference type="AlphaFoldDB" id="A0A1I5G1Z0"/>
<accession>A0A1I5G1Z0</accession>
<dbReference type="OrthoDB" id="5321503at2"/>